<dbReference type="GO" id="GO:0048472">
    <property type="term" value="F:threonine-phosphate decarboxylase activity"/>
    <property type="evidence" value="ECO:0007669"/>
    <property type="project" value="InterPro"/>
</dbReference>
<evidence type="ECO:0000313" key="10">
    <source>
        <dbReference type="EMBL" id="BAF88257.1"/>
    </source>
</evidence>
<dbReference type="GO" id="GO:0009236">
    <property type="term" value="P:cobalamin biosynthetic process"/>
    <property type="evidence" value="ECO:0007669"/>
    <property type="project" value="UniProtKB-UniRule"/>
</dbReference>
<comment type="pathway">
    <text evidence="2 9">Cofactor biosynthesis; adenosylcobalamin biosynthesis.</text>
</comment>
<evidence type="ECO:0000256" key="3">
    <source>
        <dbReference type="ARBA" id="ARBA00006263"/>
    </source>
</evidence>
<evidence type="ECO:0000256" key="2">
    <source>
        <dbReference type="ARBA" id="ARBA00004953"/>
    </source>
</evidence>
<evidence type="ECO:0000256" key="8">
    <source>
        <dbReference type="ARBA" id="ARBA00023136"/>
    </source>
</evidence>
<organism evidence="10 11">
    <name type="scientific">Azorhizobium caulinodans (strain ATCC 43989 / DSM 5975 / JCM 20966 / LMG 6465 / NBRC 14845 / NCIMB 13405 / ORS 571)</name>
    <dbReference type="NCBI Taxonomy" id="438753"/>
    <lineage>
        <taxon>Bacteria</taxon>
        <taxon>Pseudomonadati</taxon>
        <taxon>Pseudomonadota</taxon>
        <taxon>Alphaproteobacteria</taxon>
        <taxon>Hyphomicrobiales</taxon>
        <taxon>Xanthobacteraceae</taxon>
        <taxon>Azorhizobium</taxon>
    </lineage>
</organism>
<name>A8I5C2_AZOC5</name>
<dbReference type="InterPro" id="IPR004485">
    <property type="entry name" value="Cobalamin_biosynth_CobD/CbiB"/>
</dbReference>
<reference evidence="11" key="2">
    <citation type="submission" date="2007-04" db="EMBL/GenBank/DDBJ databases">
        <title>Complete genome sequence of the nitrogen-fixing bacterium Azorhizobium caulinodans ORS571.</title>
        <authorList>
            <person name="Lee K.B."/>
            <person name="Backer P.D."/>
            <person name="Aono T."/>
            <person name="Liu C.T."/>
            <person name="Suzuki S."/>
            <person name="Suzuki T."/>
            <person name="Kaneko T."/>
            <person name="Yamada M."/>
            <person name="Tabata S."/>
            <person name="Kupfer D.M."/>
            <person name="Najar F.Z."/>
            <person name="Wiley G.B."/>
            <person name="Roe B."/>
            <person name="Binnewies T."/>
            <person name="Ussery D."/>
            <person name="Vereecke D."/>
            <person name="Gevers D."/>
            <person name="Holsters M."/>
            <person name="Oyaizu H."/>
        </authorList>
    </citation>
    <scope>NUCLEOTIDE SEQUENCE [LARGE SCALE GENOMIC DNA]</scope>
    <source>
        <strain evidence="11">ATCC 43989 / DSM 5975 / JCM 20966 / LMG 6465 / NBRC 14845 / NCIMB 13405 / ORS 571</strain>
    </source>
</reference>
<evidence type="ECO:0000256" key="6">
    <source>
        <dbReference type="ARBA" id="ARBA00022692"/>
    </source>
</evidence>
<reference evidence="10 11" key="1">
    <citation type="journal article" date="2007" name="Appl. Environ. Microbiol.">
        <title>Rhizobial factors required for stem nodule maturation and maintenance in Sesbania rostrata-Azorhizobium caulinodans ORS571 symbiosis.</title>
        <authorList>
            <person name="Suzuki S."/>
            <person name="Aono T."/>
            <person name="Lee KB."/>
            <person name="Suzuki T."/>
            <person name="Liu CT."/>
            <person name="Miwa H."/>
            <person name="Wakao S."/>
            <person name="Iki T."/>
            <person name="Oyaizu H."/>
        </authorList>
    </citation>
    <scope>NUCLEOTIDE SEQUENCE [LARGE SCALE GENOMIC DNA]</scope>
    <source>
        <strain evidence="11">ATCC 43989 / DSM 5975 / JCM 20966 / LMG 6465 / NBRC 14845 / NCIMB 13405 / ORS 571</strain>
    </source>
</reference>
<dbReference type="RefSeq" id="WP_012170786.1">
    <property type="nucleotide sequence ID" value="NC_009937.1"/>
</dbReference>
<reference evidence="10 11" key="5">
    <citation type="journal article" date="2010" name="Appl. Environ. Microbiol.">
        <title>phrR-like gene praR of Azorhizobium caulinodans ORS571 is essential for symbiosis with Sesbania rostrata and is involved in expression of reb genes.</title>
        <authorList>
            <person name="Akiba N."/>
            <person name="Aono T."/>
            <person name="Toyazaki H."/>
            <person name="Sato S."/>
            <person name="Oyaizu H."/>
        </authorList>
    </citation>
    <scope>NUCLEOTIDE SEQUENCE [LARGE SCALE GENOMIC DNA]</scope>
    <source>
        <strain evidence="11">ATCC 43989 / DSM 5975 / JCM 20966 / LMG 6465 / NBRC 14845 / NCIMB 13405 / ORS 571</strain>
    </source>
</reference>
<dbReference type="GO" id="GO:0015420">
    <property type="term" value="F:ABC-type vitamin B12 transporter activity"/>
    <property type="evidence" value="ECO:0007669"/>
    <property type="project" value="UniProtKB-UniRule"/>
</dbReference>
<protein>
    <recommendedName>
        <fullName evidence="9">Cobalamin biosynthesis protein CobD</fullName>
    </recommendedName>
</protein>
<dbReference type="HAMAP" id="MF_00024">
    <property type="entry name" value="CobD_CbiB"/>
    <property type="match status" value="1"/>
</dbReference>
<evidence type="ECO:0000256" key="1">
    <source>
        <dbReference type="ARBA" id="ARBA00004651"/>
    </source>
</evidence>
<keyword evidence="5 9" id="KW-0169">Cobalamin biosynthesis</keyword>
<keyword evidence="6 9" id="KW-0812">Transmembrane</keyword>
<feature type="transmembrane region" description="Helical" evidence="9">
    <location>
        <begin position="83"/>
        <end position="104"/>
    </location>
</feature>
<dbReference type="KEGG" id="azc:AZC_2259"/>
<dbReference type="PANTHER" id="PTHR34308:SF1">
    <property type="entry name" value="COBALAMIN BIOSYNTHESIS PROTEIN CBIB"/>
    <property type="match status" value="1"/>
</dbReference>
<gene>
    <name evidence="9" type="primary">cobD</name>
    <name evidence="10" type="ordered locus">AZC_2259</name>
</gene>
<sequence>MAFDLTCVALLVEGLTGYPQPLFRAIRHPVVWAGTLISALESRLNRTTLPGPARKRNGVLTVIVLLACAMLPALMLEAFLRQFALGVVLAGILGSVLIAQHSLYTYVAAVATALEKGGLAAGRRAVSHIVGRDPEQLDVAGVTRGAIESLAENFSDGIVAPTFWMLVGGLAGGAGYKALNTADSMIGHRNPRYEDFGWAAARLDDLVNLPASRLSGLLIVLAAGLLPGCSPKEAWRAMLRDAPHHRSPNAGWPEAAMAGALGISIAGPRSYGGVPAQAAYMGNGRRDIDARDIRAALRLYVAADALLVVFVTLIALAGLVIARG</sequence>
<evidence type="ECO:0000256" key="5">
    <source>
        <dbReference type="ARBA" id="ARBA00022573"/>
    </source>
</evidence>
<keyword evidence="4 9" id="KW-1003">Cell membrane</keyword>
<reference evidence="10 11" key="3">
    <citation type="journal article" date="2008" name="BMC Genomics">
        <title>The genome of the versatile nitrogen fixer Azorhizobium caulinodans ORS571.</title>
        <authorList>
            <person name="Lee KB."/>
            <person name="Backer P.D."/>
            <person name="Aono T."/>
            <person name="Liu CT."/>
            <person name="Suzuki S."/>
            <person name="Suzuki T."/>
            <person name="Kaneko T."/>
            <person name="Yamada M."/>
            <person name="Tabata S."/>
            <person name="Kupfer D.M."/>
            <person name="Najar F.Z."/>
            <person name="Wiley G.B."/>
            <person name="Roe B."/>
            <person name="Binnewies T.T."/>
            <person name="Ussery D.W."/>
            <person name="D'Haeze W."/>
            <person name="Herder J.D."/>
            <person name="Gevers D."/>
            <person name="Vereecke D."/>
            <person name="Holsters M."/>
            <person name="Oyaizu H."/>
        </authorList>
    </citation>
    <scope>NUCLEOTIDE SEQUENCE [LARGE SCALE GENOMIC DNA]</scope>
    <source>
        <strain evidence="11">ATCC 43989 / DSM 5975 / JCM 20966 / LMG 6465 / NBRC 14845 / NCIMB 13405 / ORS 571</strain>
    </source>
</reference>
<evidence type="ECO:0000256" key="7">
    <source>
        <dbReference type="ARBA" id="ARBA00022989"/>
    </source>
</evidence>
<dbReference type="eggNOG" id="COG1270">
    <property type="taxonomic scope" value="Bacteria"/>
</dbReference>
<dbReference type="Proteomes" id="UP000000270">
    <property type="component" value="Chromosome"/>
</dbReference>
<evidence type="ECO:0000256" key="4">
    <source>
        <dbReference type="ARBA" id="ARBA00022475"/>
    </source>
</evidence>
<comment type="function">
    <text evidence="9">Converts cobyric acid to cobinamide by the addition of aminopropanol on the F carboxylic group.</text>
</comment>
<keyword evidence="11" id="KW-1185">Reference proteome</keyword>
<feature type="transmembrane region" description="Helical" evidence="9">
    <location>
        <begin position="158"/>
        <end position="179"/>
    </location>
</feature>
<accession>A8I5C2</accession>
<dbReference type="AlphaFoldDB" id="A8I5C2"/>
<keyword evidence="7 9" id="KW-1133">Transmembrane helix</keyword>
<dbReference type="UniPathway" id="UPA00148"/>
<dbReference type="GO" id="GO:0005886">
    <property type="term" value="C:plasma membrane"/>
    <property type="evidence" value="ECO:0007669"/>
    <property type="project" value="UniProtKB-SubCell"/>
</dbReference>
<dbReference type="NCBIfam" id="TIGR00380">
    <property type="entry name" value="cobal_cbiB"/>
    <property type="match status" value="1"/>
</dbReference>
<comment type="caution">
    <text evidence="9">Lacks conserved residue(s) required for the propagation of feature annotation.</text>
</comment>
<reference evidence="10 11" key="6">
    <citation type="journal article" date="2011" name="Appl. Environ. Microbiol.">
        <title>Involvement of the azorhizobial chromosome partition gene (parA) in the onset of bacteroid differentiation during Sesbania rostrata stem nodule development.</title>
        <authorList>
            <person name="Liu CT."/>
            <person name="Lee KB."/>
            <person name="Wang YS."/>
            <person name="Peng MH."/>
            <person name="Lee KT."/>
            <person name="Suzuki S."/>
            <person name="Suzuki T."/>
            <person name="Oyaizu H."/>
        </authorList>
    </citation>
    <scope>NUCLEOTIDE SEQUENCE [LARGE SCALE GENOMIC DNA]</scope>
    <source>
        <strain evidence="11">ATCC 43989 / DSM 5975 / JCM 20966 / LMG 6465 / NBRC 14845 / NCIMB 13405 / ORS 571</strain>
    </source>
</reference>
<dbReference type="EMBL" id="AP009384">
    <property type="protein sequence ID" value="BAF88257.1"/>
    <property type="molecule type" value="Genomic_DNA"/>
</dbReference>
<keyword evidence="8 9" id="KW-0472">Membrane</keyword>
<evidence type="ECO:0000256" key="9">
    <source>
        <dbReference type="HAMAP-Rule" id="MF_00024"/>
    </source>
</evidence>
<dbReference type="STRING" id="438753.AZC_2259"/>
<feature type="transmembrane region" description="Helical" evidence="9">
    <location>
        <begin position="58"/>
        <end position="76"/>
    </location>
</feature>
<dbReference type="HOGENOM" id="CLU_054212_0_1_5"/>
<reference evidence="10 11" key="4">
    <citation type="journal article" date="2009" name="Appl. Environ. Microbiol.">
        <title>Comparative genome-wide transcriptional profiling of Azorhizobium caulinodans ORS571 grown under free-living and symbiotic conditions.</title>
        <authorList>
            <person name="Tsukada S."/>
            <person name="Aono T."/>
            <person name="Akiba N."/>
            <person name="Lee KB."/>
            <person name="Liu CT."/>
            <person name="Toyazaki H."/>
            <person name="Oyaizu H."/>
        </authorList>
    </citation>
    <scope>NUCLEOTIDE SEQUENCE [LARGE SCALE GENOMIC DNA]</scope>
    <source>
        <strain evidence="11">ATCC 43989 / DSM 5975 / JCM 20966 / LMG 6465 / NBRC 14845 / NCIMB 13405 / ORS 571</strain>
    </source>
</reference>
<dbReference type="PANTHER" id="PTHR34308">
    <property type="entry name" value="COBALAMIN BIOSYNTHESIS PROTEIN CBIB"/>
    <property type="match status" value="1"/>
</dbReference>
<comment type="subcellular location">
    <subcellularLocation>
        <location evidence="1 9">Cell membrane</location>
        <topology evidence="1 9">Multi-pass membrane protein</topology>
    </subcellularLocation>
</comment>
<feature type="transmembrane region" description="Helical" evidence="9">
    <location>
        <begin position="299"/>
        <end position="322"/>
    </location>
</feature>
<comment type="similarity">
    <text evidence="3 9">Belongs to the CobD/CbiB family.</text>
</comment>
<dbReference type="Pfam" id="PF03186">
    <property type="entry name" value="CobD_Cbib"/>
    <property type="match status" value="1"/>
</dbReference>
<evidence type="ECO:0000313" key="11">
    <source>
        <dbReference type="Proteomes" id="UP000000270"/>
    </source>
</evidence>
<proteinExistence type="inferred from homology"/>